<keyword evidence="7" id="KW-1185">Reference proteome</keyword>
<dbReference type="GO" id="GO:0005375">
    <property type="term" value="F:copper ion transmembrane transporter activity"/>
    <property type="evidence" value="ECO:0007669"/>
    <property type="project" value="InterPro"/>
</dbReference>
<proteinExistence type="predicted"/>
<dbReference type="Pfam" id="PF04145">
    <property type="entry name" value="Ctr"/>
    <property type="match status" value="1"/>
</dbReference>
<evidence type="ECO:0000313" key="7">
    <source>
        <dbReference type="Proteomes" id="UP001197093"/>
    </source>
</evidence>
<dbReference type="GO" id="GO:0016020">
    <property type="term" value="C:membrane"/>
    <property type="evidence" value="ECO:0007669"/>
    <property type="project" value="UniProtKB-SubCell"/>
</dbReference>
<reference evidence="6" key="1">
    <citation type="submission" date="2023-02" db="EMBL/GenBank/DDBJ databases">
        <authorList>
            <person name="Palmer J.M."/>
        </authorList>
    </citation>
    <scope>NUCLEOTIDE SEQUENCE</scope>
    <source>
        <strain evidence="6">FW57</strain>
    </source>
</reference>
<feature type="transmembrane region" description="Helical" evidence="5">
    <location>
        <begin position="760"/>
        <end position="778"/>
    </location>
</feature>
<dbReference type="EMBL" id="JAHCVI010000001">
    <property type="protein sequence ID" value="KAG7291116.1"/>
    <property type="molecule type" value="Genomic_DNA"/>
</dbReference>
<dbReference type="InterPro" id="IPR007817">
    <property type="entry name" value="Isocyanide_synthase_DIT1"/>
</dbReference>
<evidence type="ECO:0008006" key="8">
    <source>
        <dbReference type="Google" id="ProtNLM"/>
    </source>
</evidence>
<protein>
    <recommendedName>
        <fullName evidence="8">Copper transporter</fullName>
    </recommendedName>
</protein>
<accession>A0AAD4F0K9</accession>
<comment type="subcellular location">
    <subcellularLocation>
        <location evidence="1">Membrane</location>
    </subcellularLocation>
</comment>
<sequence length="783" mass="86795">MDTSNDGTSVYHRLGAMVLFDASGTLLCATGPLDEWITARWKSCVPFLLRQDRALSPTATFVGSLRDGSRSVTIYRGQRLPGGNTTGLILESTGPENEFDSFFVGLILNQSTFAFNRPTALSATEDRRAAASAADITALFDSYLRYQGKDDKWTAGGSDYFLSCAKRFTAKRTKIELCLPAFPCKSSNLNKVTGKSPDRGEWLALERLHGFVEAIEKVYAPGAMVWIISDGHVFSDCIGVDDADVDRYGQQLSEMNRSIGTARGRLDRVQFRSLVDLFNLHQSELSVPQTGSYSAMADRLCIPSLEHHVPTSVTEEAELCRRILMAGCQPQRSAVRSLIESRDAAVLALYRGFSRFMLEDLELHPFMEKMSRSKQKKVSCEVAFEMILVRFFLLVHPVRFNYELHNNAGPKFGIQLFDPASVRVAASLAADSAAMTAVDLLHIPTPWHNCVVKLGDRLIVTKSKTARNVVASGTLEGGLVQGRPGEPGGACFELRNPVFSTAATYPDDAEDSKAQVEVKTPAVQTFSKSEERRVWRALPRQLSTQVETFMAVVVPFVEAMELRFESRVGRSGFLFSKRVTGEARLLGSMERTDAVKRARGKVLGSGTTVAACRHIAIAFGRDYLKGEPRGSFRKPWGSRQNMLWNWYTIDSCFIASTWRITSPGMMAGSCIGVILLTMSLEFLRRSVKEYDRFLLRQHAARSAAGTSSPTKAGSDNGVASIAAVGYRPKIWEQAIRAFLHMTQFAVAYFIMLLAMYYNGYIIICIFIGAYLGSFVFHWETLIP</sequence>
<name>A0AAD4F0K9_9PEZI</name>
<dbReference type="PANTHER" id="PTHR37285:SF5">
    <property type="entry name" value="SPORE WALL MATURATION PROTEIN DIT1"/>
    <property type="match status" value="1"/>
</dbReference>
<dbReference type="Pfam" id="PF05141">
    <property type="entry name" value="DIT1_PvcA"/>
    <property type="match status" value="1"/>
</dbReference>
<evidence type="ECO:0000256" key="5">
    <source>
        <dbReference type="SAM" id="Phobius"/>
    </source>
</evidence>
<keyword evidence="3 5" id="KW-1133">Transmembrane helix</keyword>
<dbReference type="Proteomes" id="UP001197093">
    <property type="component" value="Unassembled WGS sequence"/>
</dbReference>
<feature type="transmembrane region" description="Helical" evidence="5">
    <location>
        <begin position="664"/>
        <end position="683"/>
    </location>
</feature>
<keyword evidence="4 5" id="KW-0472">Membrane</keyword>
<comment type="caution">
    <text evidence="6">The sequence shown here is derived from an EMBL/GenBank/DDBJ whole genome shotgun (WGS) entry which is preliminary data.</text>
</comment>
<keyword evidence="2 5" id="KW-0812">Transmembrane</keyword>
<evidence type="ECO:0000256" key="2">
    <source>
        <dbReference type="ARBA" id="ARBA00022692"/>
    </source>
</evidence>
<evidence type="ECO:0000313" key="6">
    <source>
        <dbReference type="EMBL" id="KAG7291116.1"/>
    </source>
</evidence>
<organism evidence="6 7">
    <name type="scientific">Staphylotrichum longicolle</name>
    <dbReference type="NCBI Taxonomy" id="669026"/>
    <lineage>
        <taxon>Eukaryota</taxon>
        <taxon>Fungi</taxon>
        <taxon>Dikarya</taxon>
        <taxon>Ascomycota</taxon>
        <taxon>Pezizomycotina</taxon>
        <taxon>Sordariomycetes</taxon>
        <taxon>Sordariomycetidae</taxon>
        <taxon>Sordariales</taxon>
        <taxon>Chaetomiaceae</taxon>
        <taxon>Staphylotrichum</taxon>
    </lineage>
</organism>
<dbReference type="PANTHER" id="PTHR37285">
    <property type="entry name" value="SPORE WALL MATURATION PROTEIN DIT1"/>
    <property type="match status" value="1"/>
</dbReference>
<dbReference type="AlphaFoldDB" id="A0AAD4F0K9"/>
<dbReference type="InterPro" id="IPR007274">
    <property type="entry name" value="Cop_transporter"/>
</dbReference>
<evidence type="ECO:0000256" key="1">
    <source>
        <dbReference type="ARBA" id="ARBA00004370"/>
    </source>
</evidence>
<evidence type="ECO:0000256" key="3">
    <source>
        <dbReference type="ARBA" id="ARBA00022989"/>
    </source>
</evidence>
<evidence type="ECO:0000256" key="4">
    <source>
        <dbReference type="ARBA" id="ARBA00023136"/>
    </source>
</evidence>
<gene>
    <name evidence="6" type="ORF">NEMBOFW57_001126</name>
</gene>